<evidence type="ECO:0000256" key="10">
    <source>
        <dbReference type="RuleBase" id="RU368043"/>
    </source>
</evidence>
<dbReference type="GO" id="GO:0002639">
    <property type="term" value="P:positive regulation of immunoglobulin production"/>
    <property type="evidence" value="ECO:0007669"/>
    <property type="project" value="Ensembl"/>
</dbReference>
<dbReference type="FunFam" id="1.20.1250.10:FF:000011">
    <property type="entry name" value="Interleukin-10"/>
    <property type="match status" value="1"/>
</dbReference>
<dbReference type="GO" id="GO:0051045">
    <property type="term" value="P:negative regulation of membrane protein ectodomain proteolysis"/>
    <property type="evidence" value="ECO:0007669"/>
    <property type="project" value="Ensembl"/>
</dbReference>
<dbReference type="GeneTree" id="ENSGT00950000183124"/>
<evidence type="ECO:0000313" key="12">
    <source>
        <dbReference type="Ensembl" id="ENSSPUP00000008057.1"/>
    </source>
</evidence>
<keyword evidence="11" id="KW-0175">Coiled coil</keyword>
<dbReference type="Gene3D" id="1.20.1250.10">
    <property type="match status" value="1"/>
</dbReference>
<evidence type="ECO:0000256" key="3">
    <source>
        <dbReference type="ARBA" id="ARBA00011144"/>
    </source>
</evidence>
<dbReference type="OMA" id="CHRFFTC"/>
<sequence>MKHLAAFTLLSLVLSFQLTTCHLTEECCMHLPNLLPLRLRDMRVKFDEIKDYFQAQDDELSIQLLTNELLEDFKSYLGCQSVSDMIHFYLEEVLPKAIMSNKTVERGVDSIENMLQELRQTLKRCHRFFLCEKRTKTIKEIKGTYEKLQEKGIYKAMGEFDTFINYIEEYLTLKMRK</sequence>
<evidence type="ECO:0000313" key="13">
    <source>
        <dbReference type="Proteomes" id="UP000694392"/>
    </source>
</evidence>
<evidence type="ECO:0000256" key="5">
    <source>
        <dbReference type="ARBA" id="ARBA00022525"/>
    </source>
</evidence>
<dbReference type="GO" id="GO:0032689">
    <property type="term" value="P:negative regulation of type II interferon production"/>
    <property type="evidence" value="ECO:0007669"/>
    <property type="project" value="Ensembl"/>
</dbReference>
<keyword evidence="5 10" id="KW-0964">Secreted</keyword>
<evidence type="ECO:0000256" key="11">
    <source>
        <dbReference type="SAM" id="Coils"/>
    </source>
</evidence>
<dbReference type="GO" id="GO:0002875">
    <property type="term" value="P:negative regulation of chronic inflammatory response to antigenic stimulus"/>
    <property type="evidence" value="ECO:0007669"/>
    <property type="project" value="Ensembl"/>
</dbReference>
<dbReference type="GO" id="GO:0002719">
    <property type="term" value="P:negative regulation of cytokine production involved in immune response"/>
    <property type="evidence" value="ECO:0007669"/>
    <property type="project" value="Ensembl"/>
</dbReference>
<dbReference type="SMART" id="SM00188">
    <property type="entry name" value="IL10"/>
    <property type="match status" value="1"/>
</dbReference>
<dbReference type="GO" id="GO:0005125">
    <property type="term" value="F:cytokine activity"/>
    <property type="evidence" value="ECO:0007669"/>
    <property type="project" value="UniProtKB-UniRule"/>
</dbReference>
<dbReference type="GO" id="GO:1902895">
    <property type="term" value="P:positive regulation of miRNA transcription"/>
    <property type="evidence" value="ECO:0007669"/>
    <property type="project" value="Ensembl"/>
</dbReference>
<dbReference type="GO" id="GO:1903377">
    <property type="term" value="P:negative regulation of oxidative stress-induced neuron intrinsic apoptotic signaling pathway"/>
    <property type="evidence" value="ECO:0007669"/>
    <property type="project" value="Ensembl"/>
</dbReference>
<feature type="disulfide bond" evidence="9">
    <location>
        <begin position="79"/>
        <end position="131"/>
    </location>
</feature>
<dbReference type="GO" id="GO:0010507">
    <property type="term" value="P:negative regulation of autophagy"/>
    <property type="evidence" value="ECO:0007669"/>
    <property type="project" value="Ensembl"/>
</dbReference>
<reference evidence="12" key="2">
    <citation type="submission" date="2025-09" db="UniProtKB">
        <authorList>
            <consortium name="Ensembl"/>
        </authorList>
    </citation>
    <scope>IDENTIFICATION</scope>
</reference>
<evidence type="ECO:0000256" key="7">
    <source>
        <dbReference type="ARBA" id="ARBA00023157"/>
    </source>
</evidence>
<dbReference type="GO" id="GO:0045944">
    <property type="term" value="P:positive regulation of transcription by RNA polymerase II"/>
    <property type="evidence" value="ECO:0007669"/>
    <property type="project" value="Ensembl"/>
</dbReference>
<keyword evidence="8" id="KW-0325">Glycoprotein</keyword>
<dbReference type="GO" id="GO:0032695">
    <property type="term" value="P:negative regulation of interleukin-12 production"/>
    <property type="evidence" value="ECO:0007669"/>
    <property type="project" value="Ensembl"/>
</dbReference>
<dbReference type="GO" id="GO:0071222">
    <property type="term" value="P:cellular response to lipopolysaccharide"/>
    <property type="evidence" value="ECO:0007669"/>
    <property type="project" value="Ensembl"/>
</dbReference>
<dbReference type="InterPro" id="IPR000098">
    <property type="entry name" value="IL-10"/>
</dbReference>
<dbReference type="GO" id="GO:0032715">
    <property type="term" value="P:negative regulation of interleukin-6 production"/>
    <property type="evidence" value="ECO:0007669"/>
    <property type="project" value="Ensembl"/>
</dbReference>
<dbReference type="GO" id="GO:0045787">
    <property type="term" value="P:positive regulation of cell cycle"/>
    <property type="evidence" value="ECO:0007669"/>
    <property type="project" value="Ensembl"/>
</dbReference>
<dbReference type="GO" id="GO:0034115">
    <property type="term" value="P:negative regulation of heterotypic cell-cell adhesion"/>
    <property type="evidence" value="ECO:0007669"/>
    <property type="project" value="Ensembl"/>
</dbReference>
<name>A0A8D0GME2_SPHPU</name>
<keyword evidence="7 9" id="KW-1015">Disulfide bond</keyword>
<dbReference type="AlphaFoldDB" id="A0A8D0GME2"/>
<dbReference type="GO" id="GO:0046983">
    <property type="term" value="F:protein dimerization activity"/>
    <property type="evidence" value="ECO:0007669"/>
    <property type="project" value="Ensembl"/>
</dbReference>
<dbReference type="GO" id="GO:0035729">
    <property type="term" value="P:cellular response to hepatocyte growth factor stimulus"/>
    <property type="evidence" value="ECO:0007669"/>
    <property type="project" value="Ensembl"/>
</dbReference>
<dbReference type="GO" id="GO:0030886">
    <property type="term" value="P:negative regulation of myeloid dendritic cell activation"/>
    <property type="evidence" value="ECO:0007669"/>
    <property type="project" value="Ensembl"/>
</dbReference>
<evidence type="ECO:0000256" key="4">
    <source>
        <dbReference type="ARBA" id="ARBA00022514"/>
    </source>
</evidence>
<dbReference type="GO" id="GO:0140105">
    <property type="term" value="P:interleukin-10-mediated signaling pathway"/>
    <property type="evidence" value="ECO:0007669"/>
    <property type="project" value="Ensembl"/>
</dbReference>
<dbReference type="InterPro" id="IPR009079">
    <property type="entry name" value="4_helix_cytokine-like_core"/>
</dbReference>
<dbReference type="GO" id="GO:0030889">
    <property type="term" value="P:negative regulation of B cell proliferation"/>
    <property type="evidence" value="ECO:0007669"/>
    <property type="project" value="Ensembl"/>
</dbReference>
<dbReference type="Proteomes" id="UP000694392">
    <property type="component" value="Unplaced"/>
</dbReference>
<dbReference type="GO" id="GO:2000352">
    <property type="term" value="P:negative regulation of endothelial cell apoptotic process"/>
    <property type="evidence" value="ECO:0007669"/>
    <property type="project" value="Ensembl"/>
</dbReference>
<evidence type="ECO:0000256" key="8">
    <source>
        <dbReference type="ARBA" id="ARBA00023180"/>
    </source>
</evidence>
<dbReference type="GO" id="GO:0042742">
    <property type="term" value="P:defense response to bacterium"/>
    <property type="evidence" value="ECO:0007669"/>
    <property type="project" value="Ensembl"/>
</dbReference>
<dbReference type="PRINTS" id="PR01294">
    <property type="entry name" value="INTRLEUKIN10"/>
</dbReference>
<dbReference type="GO" id="GO:0045348">
    <property type="term" value="P:positive regulation of MHC class II biosynthetic process"/>
    <property type="evidence" value="ECO:0007669"/>
    <property type="project" value="Ensembl"/>
</dbReference>
<evidence type="ECO:0000256" key="2">
    <source>
        <dbReference type="ARBA" id="ARBA00008813"/>
    </source>
</evidence>
<dbReference type="GO" id="GO:0045347">
    <property type="term" value="P:negative regulation of MHC class II biosynthetic process"/>
    <property type="evidence" value="ECO:0007669"/>
    <property type="project" value="Ensembl"/>
</dbReference>
<dbReference type="PROSITE" id="PS00520">
    <property type="entry name" value="INTERLEUKIN_10"/>
    <property type="match status" value="1"/>
</dbReference>
<feature type="coiled-coil region" evidence="11">
    <location>
        <begin position="101"/>
        <end position="151"/>
    </location>
</feature>
<dbReference type="GO" id="GO:0046427">
    <property type="term" value="P:positive regulation of receptor signaling pathway via JAK-STAT"/>
    <property type="evidence" value="ECO:0007669"/>
    <property type="project" value="Ensembl"/>
</dbReference>
<dbReference type="GO" id="GO:0032720">
    <property type="term" value="P:negative regulation of tumor necrosis factor production"/>
    <property type="evidence" value="ECO:0007669"/>
    <property type="project" value="Ensembl"/>
</dbReference>
<dbReference type="GO" id="GO:1904706">
    <property type="term" value="P:negative regulation of vascular associated smooth muscle cell proliferation"/>
    <property type="evidence" value="ECO:0007669"/>
    <property type="project" value="Ensembl"/>
</dbReference>
<dbReference type="GO" id="GO:1903672">
    <property type="term" value="P:positive regulation of sprouting angiogenesis"/>
    <property type="evidence" value="ECO:0007669"/>
    <property type="project" value="Ensembl"/>
</dbReference>
<dbReference type="Pfam" id="PF00726">
    <property type="entry name" value="IL10"/>
    <property type="match status" value="1"/>
</dbReference>
<protein>
    <recommendedName>
        <fullName evidence="10">Interleukin family protein</fullName>
    </recommendedName>
</protein>
<dbReference type="GO" id="GO:0042832">
    <property type="term" value="P:defense response to protozoan"/>
    <property type="evidence" value="ECO:0007669"/>
    <property type="project" value="Ensembl"/>
</dbReference>
<dbReference type="GO" id="GO:0002439">
    <property type="term" value="P:chronic inflammatory response to antigenic stimulus"/>
    <property type="evidence" value="ECO:0007669"/>
    <property type="project" value="Ensembl"/>
</dbReference>
<reference evidence="12" key="1">
    <citation type="submission" date="2025-08" db="UniProtKB">
        <authorList>
            <consortium name="Ensembl"/>
        </authorList>
    </citation>
    <scope>IDENTIFICATION</scope>
</reference>
<dbReference type="GO" id="GO:1903034">
    <property type="term" value="P:regulation of response to wounding"/>
    <property type="evidence" value="ECO:0007669"/>
    <property type="project" value="Ensembl"/>
</dbReference>
<dbReference type="SUPFAM" id="SSF47266">
    <property type="entry name" value="4-helical cytokines"/>
    <property type="match status" value="1"/>
</dbReference>
<comment type="similarity">
    <text evidence="2 10">Belongs to the IL-10 family.</text>
</comment>
<accession>A0A8D0GME2</accession>
<dbReference type="GO" id="GO:0002904">
    <property type="term" value="P:positive regulation of B cell apoptotic process"/>
    <property type="evidence" value="ECO:0007669"/>
    <property type="project" value="Ensembl"/>
</dbReference>
<keyword evidence="13" id="KW-1185">Reference proteome</keyword>
<dbReference type="Ensembl" id="ENSSPUT00000008590.1">
    <property type="protein sequence ID" value="ENSSPUP00000008057.1"/>
    <property type="gene ID" value="ENSSPUG00000006230.1"/>
</dbReference>
<dbReference type="GO" id="GO:0001938">
    <property type="term" value="P:positive regulation of endothelial cell proliferation"/>
    <property type="evidence" value="ECO:0007669"/>
    <property type="project" value="Ensembl"/>
</dbReference>
<dbReference type="PANTHER" id="PTHR48482">
    <property type="entry name" value="INTERLEUKIN-19-RELATED"/>
    <property type="match status" value="1"/>
</dbReference>
<keyword evidence="6 10" id="KW-0732">Signal</keyword>
<keyword evidence="4 10" id="KW-0202">Cytokine</keyword>
<dbReference type="InterPro" id="IPR020443">
    <property type="entry name" value="IL-10/19/20/24/26"/>
</dbReference>
<comment type="subcellular location">
    <subcellularLocation>
        <location evidence="1 10">Secreted</location>
    </subcellularLocation>
</comment>
<feature type="signal peptide" evidence="10">
    <location>
        <begin position="1"/>
        <end position="21"/>
    </location>
</feature>
<evidence type="ECO:0000256" key="6">
    <source>
        <dbReference type="ARBA" id="ARBA00022729"/>
    </source>
</evidence>
<dbReference type="InterPro" id="IPR020423">
    <property type="entry name" value="IL-10_CS"/>
</dbReference>
<proteinExistence type="inferred from homology"/>
<comment type="subunit">
    <text evidence="3">Homodimer. Interacts with IL10RA and IL10RB.</text>
</comment>
<gene>
    <name evidence="12" type="primary">IL10</name>
</gene>
<dbReference type="GO" id="GO:0051384">
    <property type="term" value="P:response to glucocorticoid"/>
    <property type="evidence" value="ECO:0007669"/>
    <property type="project" value="Ensembl"/>
</dbReference>
<dbReference type="PANTHER" id="PTHR48482:SF5">
    <property type="entry name" value="INTERLEUKIN-10"/>
    <property type="match status" value="1"/>
</dbReference>
<dbReference type="GO" id="GO:0005615">
    <property type="term" value="C:extracellular space"/>
    <property type="evidence" value="ECO:0007669"/>
    <property type="project" value="UniProtKB-UniRule"/>
</dbReference>
<comment type="function">
    <text evidence="10">Immune regulatory cytokine.</text>
</comment>
<feature type="chain" id="PRO_5034282180" description="Interleukin family protein" evidence="10">
    <location>
        <begin position="22"/>
        <end position="177"/>
    </location>
</feature>
<feature type="disulfide bond" evidence="9">
    <location>
        <begin position="28"/>
        <end position="125"/>
    </location>
</feature>
<organism evidence="12 13">
    <name type="scientific">Sphenodon punctatus</name>
    <name type="common">Tuatara</name>
    <name type="synonym">Hatteria punctata</name>
    <dbReference type="NCBI Taxonomy" id="8508"/>
    <lineage>
        <taxon>Eukaryota</taxon>
        <taxon>Metazoa</taxon>
        <taxon>Chordata</taxon>
        <taxon>Craniata</taxon>
        <taxon>Vertebrata</taxon>
        <taxon>Euteleostomi</taxon>
        <taxon>Lepidosauria</taxon>
        <taxon>Sphenodontia</taxon>
        <taxon>Sphenodontidae</taxon>
        <taxon>Sphenodon</taxon>
    </lineage>
</organism>
<evidence type="ECO:0000256" key="9">
    <source>
        <dbReference type="PIRSR" id="PIRSR620443-50"/>
    </source>
</evidence>
<evidence type="ECO:0000256" key="1">
    <source>
        <dbReference type="ARBA" id="ARBA00004613"/>
    </source>
</evidence>
<dbReference type="GO" id="GO:0001819">
    <property type="term" value="P:positive regulation of cytokine production"/>
    <property type="evidence" value="ECO:0007669"/>
    <property type="project" value="Ensembl"/>
</dbReference>